<evidence type="ECO:0000313" key="1">
    <source>
        <dbReference type="EMBL" id="KAI4314449.1"/>
    </source>
</evidence>
<dbReference type="EMBL" id="CM039436">
    <property type="protein sequence ID" value="KAI4314449.1"/>
    <property type="molecule type" value="Genomic_DNA"/>
</dbReference>
<evidence type="ECO:0000313" key="2">
    <source>
        <dbReference type="Proteomes" id="UP000828941"/>
    </source>
</evidence>
<proteinExistence type="predicted"/>
<protein>
    <submittedName>
        <fullName evidence="1">Uncharacterized protein</fullName>
    </submittedName>
</protein>
<keyword evidence="2" id="KW-1185">Reference proteome</keyword>
<accession>A0ACB9LUD0</accession>
<sequence length="127" mass="15127">MERDPTAQQRYSSYFSACMMSPTCFPVHDEFQYSRIHCCGDPNKRRSRRWRNILRKFMRESKSLRGSKPLSFKYDPVSYSQNFDEGCHLEDPRRHSQVFHHGVRTAAAPASRIWISEFMARKVTDFR</sequence>
<organism evidence="1 2">
    <name type="scientific">Bauhinia variegata</name>
    <name type="common">Purple orchid tree</name>
    <name type="synonym">Phanera variegata</name>
    <dbReference type="NCBI Taxonomy" id="167791"/>
    <lineage>
        <taxon>Eukaryota</taxon>
        <taxon>Viridiplantae</taxon>
        <taxon>Streptophyta</taxon>
        <taxon>Embryophyta</taxon>
        <taxon>Tracheophyta</taxon>
        <taxon>Spermatophyta</taxon>
        <taxon>Magnoliopsida</taxon>
        <taxon>eudicotyledons</taxon>
        <taxon>Gunneridae</taxon>
        <taxon>Pentapetalae</taxon>
        <taxon>rosids</taxon>
        <taxon>fabids</taxon>
        <taxon>Fabales</taxon>
        <taxon>Fabaceae</taxon>
        <taxon>Cercidoideae</taxon>
        <taxon>Cercideae</taxon>
        <taxon>Bauhiniinae</taxon>
        <taxon>Bauhinia</taxon>
    </lineage>
</organism>
<dbReference type="Proteomes" id="UP000828941">
    <property type="component" value="Chromosome 11"/>
</dbReference>
<name>A0ACB9LUD0_BAUVA</name>
<reference evidence="1 2" key="1">
    <citation type="journal article" date="2022" name="DNA Res.">
        <title>Chromosomal-level genome assembly of the orchid tree Bauhinia variegata (Leguminosae; Cercidoideae) supports the allotetraploid origin hypothesis of Bauhinia.</title>
        <authorList>
            <person name="Zhong Y."/>
            <person name="Chen Y."/>
            <person name="Zheng D."/>
            <person name="Pang J."/>
            <person name="Liu Y."/>
            <person name="Luo S."/>
            <person name="Meng S."/>
            <person name="Qian L."/>
            <person name="Wei D."/>
            <person name="Dai S."/>
            <person name="Zhou R."/>
        </authorList>
    </citation>
    <scope>NUCLEOTIDE SEQUENCE [LARGE SCALE GENOMIC DNA]</scope>
    <source>
        <strain evidence="1">BV-YZ2020</strain>
    </source>
</reference>
<gene>
    <name evidence="1" type="ORF">L6164_027357</name>
</gene>
<comment type="caution">
    <text evidence="1">The sequence shown here is derived from an EMBL/GenBank/DDBJ whole genome shotgun (WGS) entry which is preliminary data.</text>
</comment>